<keyword evidence="2" id="KW-1283">Bacterial microcompartment</keyword>
<feature type="compositionally biased region" description="Basic and acidic residues" evidence="4">
    <location>
        <begin position="102"/>
        <end position="112"/>
    </location>
</feature>
<dbReference type="InterPro" id="IPR050575">
    <property type="entry name" value="BMC_shell"/>
</dbReference>
<feature type="domain" description="BMC" evidence="5">
    <location>
        <begin position="7"/>
        <end position="91"/>
    </location>
</feature>
<dbReference type="InterPro" id="IPR037233">
    <property type="entry name" value="CcmK-like_sf"/>
</dbReference>
<evidence type="ECO:0000256" key="4">
    <source>
        <dbReference type="SAM" id="MobiDB-lite"/>
    </source>
</evidence>
<comment type="caution">
    <text evidence="6">The sequence shown here is derived from an EMBL/GenBank/DDBJ whole genome shotgun (WGS) entry which is preliminary data.</text>
</comment>
<dbReference type="AlphaFoldDB" id="A0A9X8RE16"/>
<dbReference type="Gene3D" id="3.30.70.1710">
    <property type="match status" value="1"/>
</dbReference>
<gene>
    <name evidence="6" type="ORF">SAMN05878482_110122</name>
</gene>
<dbReference type="PANTHER" id="PTHR33941:SF11">
    <property type="entry name" value="BACTERIAL MICROCOMPARTMENT SHELL PROTEIN PDUJ"/>
    <property type="match status" value="1"/>
</dbReference>
<evidence type="ECO:0000256" key="3">
    <source>
        <dbReference type="PROSITE-ProRule" id="PRU01278"/>
    </source>
</evidence>
<dbReference type="PROSITE" id="PS51930">
    <property type="entry name" value="BMC_2"/>
    <property type="match status" value="1"/>
</dbReference>
<dbReference type="EMBL" id="FTMX01000010">
    <property type="protein sequence ID" value="SIS04771.1"/>
    <property type="molecule type" value="Genomic_DNA"/>
</dbReference>
<reference evidence="6 7" key="1">
    <citation type="submission" date="2017-01" db="EMBL/GenBank/DDBJ databases">
        <authorList>
            <person name="Varghese N."/>
            <person name="Submissions S."/>
        </authorList>
    </citation>
    <scope>NUCLEOTIDE SEQUENCE [LARGE SCALE GENOMIC DNA]</scope>
    <source>
        <strain evidence="6 7">RUG2-6</strain>
    </source>
</reference>
<evidence type="ECO:0000313" key="7">
    <source>
        <dbReference type="Proteomes" id="UP000185829"/>
    </source>
</evidence>
<evidence type="ECO:0000256" key="2">
    <source>
        <dbReference type="ARBA" id="ARBA00024446"/>
    </source>
</evidence>
<name>A0A9X8RE16_9BACI</name>
<sequence>MVENAYALGLVETIGFPAMIAAADAASKAADVKITTYQGADAGIVTIYIVGDVSSVQSAVIVGEEAAKKVGIFRYSHVLARPDDHVIKMLFPKLEEEKKAVKSEKAIQRVEQPDTIASDEKDDENVKELHKKSTQELRKLANSLSGFPLSPQEITTAKKEELIKYVNALQNGKGGDK</sequence>
<protein>
    <submittedName>
        <fullName evidence="6">BMC domain-containing protein</fullName>
    </submittedName>
</protein>
<evidence type="ECO:0000259" key="5">
    <source>
        <dbReference type="PROSITE" id="PS51930"/>
    </source>
</evidence>
<dbReference type="SMART" id="SM00877">
    <property type="entry name" value="BMC"/>
    <property type="match status" value="1"/>
</dbReference>
<feature type="region of interest" description="Disordered" evidence="4">
    <location>
        <begin position="102"/>
        <end position="132"/>
    </location>
</feature>
<dbReference type="Pfam" id="PF00936">
    <property type="entry name" value="BMC"/>
    <property type="match status" value="1"/>
</dbReference>
<organism evidence="6 7">
    <name type="scientific">Peribacillus simplex</name>
    <dbReference type="NCBI Taxonomy" id="1478"/>
    <lineage>
        <taxon>Bacteria</taxon>
        <taxon>Bacillati</taxon>
        <taxon>Bacillota</taxon>
        <taxon>Bacilli</taxon>
        <taxon>Bacillales</taxon>
        <taxon>Bacillaceae</taxon>
        <taxon>Peribacillus</taxon>
    </lineage>
</organism>
<comment type="similarity">
    <text evidence="3">Belongs to the bacterial microcompartments protein family.</text>
</comment>
<dbReference type="SUPFAM" id="SSF143414">
    <property type="entry name" value="CcmK-like"/>
    <property type="match status" value="1"/>
</dbReference>
<evidence type="ECO:0000256" key="1">
    <source>
        <dbReference type="ARBA" id="ARBA00024322"/>
    </source>
</evidence>
<dbReference type="InterPro" id="IPR044872">
    <property type="entry name" value="CcmK/CsoS1_BMC"/>
</dbReference>
<dbReference type="GO" id="GO:0031469">
    <property type="term" value="C:bacterial microcompartment"/>
    <property type="evidence" value="ECO:0007669"/>
    <property type="project" value="UniProtKB-SubCell"/>
</dbReference>
<dbReference type="Proteomes" id="UP000185829">
    <property type="component" value="Unassembled WGS sequence"/>
</dbReference>
<evidence type="ECO:0000313" key="6">
    <source>
        <dbReference type="EMBL" id="SIS04771.1"/>
    </source>
</evidence>
<accession>A0A9X8RE16</accession>
<dbReference type="CDD" id="cd07045">
    <property type="entry name" value="BMC_CcmK_like"/>
    <property type="match status" value="1"/>
</dbReference>
<proteinExistence type="inferred from homology"/>
<comment type="subcellular location">
    <subcellularLocation>
        <location evidence="1">Bacterial microcompartment</location>
    </subcellularLocation>
</comment>
<dbReference type="PANTHER" id="PTHR33941">
    <property type="entry name" value="PROPANEDIOL UTILIZATION PROTEIN PDUA"/>
    <property type="match status" value="1"/>
</dbReference>
<dbReference type="InterPro" id="IPR000249">
    <property type="entry name" value="BMC_dom"/>
</dbReference>